<evidence type="ECO:0000256" key="2">
    <source>
        <dbReference type="ARBA" id="ARBA00023157"/>
    </source>
</evidence>
<feature type="region of interest" description="Disordered" evidence="3">
    <location>
        <begin position="747"/>
        <end position="778"/>
    </location>
</feature>
<gene>
    <name evidence="6" type="ORF">CYMTET_9682</name>
</gene>
<keyword evidence="4" id="KW-0732">Signal</keyword>
<dbReference type="InterPro" id="IPR013806">
    <property type="entry name" value="Kringle-like"/>
</dbReference>
<feature type="non-terminal residue" evidence="6">
    <location>
        <position position="839"/>
    </location>
</feature>
<dbReference type="InterPro" id="IPR038178">
    <property type="entry name" value="Kringle_sf"/>
</dbReference>
<evidence type="ECO:0000256" key="4">
    <source>
        <dbReference type="SAM" id="SignalP"/>
    </source>
</evidence>
<dbReference type="AlphaFoldDB" id="A0AAE0LER9"/>
<evidence type="ECO:0000256" key="3">
    <source>
        <dbReference type="SAM" id="MobiDB-lite"/>
    </source>
</evidence>
<keyword evidence="2" id="KW-1015">Disulfide bond</keyword>
<accession>A0AAE0LER9</accession>
<dbReference type="EMBL" id="LGRX02003231">
    <property type="protein sequence ID" value="KAK3282573.1"/>
    <property type="molecule type" value="Genomic_DNA"/>
</dbReference>
<evidence type="ECO:0000256" key="1">
    <source>
        <dbReference type="ARBA" id="ARBA00022572"/>
    </source>
</evidence>
<name>A0AAE0LER9_9CHLO</name>
<evidence type="ECO:0000313" key="6">
    <source>
        <dbReference type="EMBL" id="KAK3282573.1"/>
    </source>
</evidence>
<comment type="caution">
    <text evidence="6">The sequence shown here is derived from an EMBL/GenBank/DDBJ whole genome shotgun (WGS) entry which is preliminary data.</text>
</comment>
<dbReference type="SUPFAM" id="SSF57440">
    <property type="entry name" value="Kringle-like"/>
    <property type="match status" value="1"/>
</dbReference>
<feature type="signal peptide" evidence="4">
    <location>
        <begin position="1"/>
        <end position="19"/>
    </location>
</feature>
<feature type="domain" description="Kringle" evidence="5">
    <location>
        <begin position="784"/>
        <end position="839"/>
    </location>
</feature>
<dbReference type="InterPro" id="IPR000001">
    <property type="entry name" value="Kringle"/>
</dbReference>
<protein>
    <recommendedName>
        <fullName evidence="5">Kringle domain-containing protein</fullName>
    </recommendedName>
</protein>
<reference evidence="6 7" key="1">
    <citation type="journal article" date="2015" name="Genome Biol. Evol.">
        <title>Comparative Genomics of a Bacterivorous Green Alga Reveals Evolutionary Causalities and Consequences of Phago-Mixotrophic Mode of Nutrition.</title>
        <authorList>
            <person name="Burns J.A."/>
            <person name="Paasch A."/>
            <person name="Narechania A."/>
            <person name="Kim E."/>
        </authorList>
    </citation>
    <scope>NUCLEOTIDE SEQUENCE [LARGE SCALE GENOMIC DNA]</scope>
    <source>
        <strain evidence="6 7">PLY_AMNH</strain>
    </source>
</reference>
<keyword evidence="1" id="KW-0420">Kringle</keyword>
<feature type="compositionally biased region" description="Pro residues" evidence="3">
    <location>
        <begin position="764"/>
        <end position="777"/>
    </location>
</feature>
<dbReference type="PROSITE" id="PS50070">
    <property type="entry name" value="KRINGLE_2"/>
    <property type="match status" value="1"/>
</dbReference>
<dbReference type="Proteomes" id="UP001190700">
    <property type="component" value="Unassembled WGS sequence"/>
</dbReference>
<proteinExistence type="predicted"/>
<organism evidence="6 7">
    <name type="scientific">Cymbomonas tetramitiformis</name>
    <dbReference type="NCBI Taxonomy" id="36881"/>
    <lineage>
        <taxon>Eukaryota</taxon>
        <taxon>Viridiplantae</taxon>
        <taxon>Chlorophyta</taxon>
        <taxon>Pyramimonadophyceae</taxon>
        <taxon>Pyramimonadales</taxon>
        <taxon>Pyramimonadaceae</taxon>
        <taxon>Cymbomonas</taxon>
    </lineage>
</organism>
<sequence length="839" mass="93475">MKAAVFLFLLAAFFCPATSLHHRPTVFIYKQSESFARVVLVVKFDRVVADLDLSLETVELVLQNVILEEFGVYDQTGDQVGFHTQFDGYYEQFRAVVKWKPYLNASAYIPAYVTHDLNYNVNWESENFTFSFPHGRPKVTLELLSKNYTHAQFKVSFDRLVFGFDPHNGDLELHGADVLSMVDISRAFNASSGEDRDLVPTEYLVDIRFTDNHIIAWVPENVAADDIGWWNLASNDTSVDGGPLRIDFWRGHNAMGGVNISGAYVPWGETVCIAEVNPVNISEPFESCYHEICSEGGCFIKPCEVYIFNVWYAEENDQVFPVPRAETGLNAYANGLWYDNQFVYMEDHLPGLEPGGSTTHSMNFTWATPEYADALTWIPTEPVYWGGHYQTAVTEGDHTLELRLDINNTNITGGTVTIRYCGFENVFCSCGWYLEPSKGVSTPGGLWEWDAPTQCVTQDTTTTVGDVIGLQMNFSQIETMNMFGEAAYEQNLTAPHPDFTTQLNVTIPFLTPSTVNVITEGPLEMQAGDTVQSTGFLPLLRVVDGATVPYAAGFEDVQLSKELAADISEETFEVKLFMDVGDVLRPPLGAVWETRNFTLTFSLCFYADLEPSPGLQLVGANETRNLTWGSELCLLPSDTEEGVVGGPTPFHLRIVYTEVNTGVEAAVGQPAMDVNGFAVPAEDQGWKNAMLWDGYPLATHVTRGPLLTGESATSEFLIQLDQTFVDDRAHELTLFLDYDNTVPYLNASGRPHTEATRPTTSPLSSPPPPPPPPPPLPECYNTWSGVDYVGHATVSENNWTCLEWTIPPLSGPDQHYYYLYPYLKQDANYCRNPDGDVRP</sequence>
<keyword evidence="7" id="KW-1185">Reference proteome</keyword>
<dbReference type="SMART" id="SM00130">
    <property type="entry name" value="KR"/>
    <property type="match status" value="1"/>
</dbReference>
<evidence type="ECO:0000313" key="7">
    <source>
        <dbReference type="Proteomes" id="UP001190700"/>
    </source>
</evidence>
<dbReference type="Gene3D" id="2.40.20.10">
    <property type="entry name" value="Plasminogen Kringle 4"/>
    <property type="match status" value="1"/>
</dbReference>
<feature type="chain" id="PRO_5042048759" description="Kringle domain-containing protein" evidence="4">
    <location>
        <begin position="20"/>
        <end position="839"/>
    </location>
</feature>
<evidence type="ECO:0000259" key="5">
    <source>
        <dbReference type="PROSITE" id="PS50070"/>
    </source>
</evidence>